<dbReference type="PANTHER" id="PTHR10117">
    <property type="entry name" value="TRANSIENT RECEPTOR POTENTIAL CHANNEL"/>
    <property type="match status" value="1"/>
</dbReference>
<keyword evidence="5" id="KW-0812">Transmembrane</keyword>
<keyword evidence="1" id="KW-0813">Transport</keyword>
<name>A0A2G9UX51_TELCI</name>
<keyword evidence="5" id="KW-0472">Membrane</keyword>
<dbReference type="PANTHER" id="PTHR10117:SF80">
    <property type="entry name" value="TRANSIENT-RECEPTOR-POTENTIAL-LIKE PROTEIN"/>
    <property type="match status" value="1"/>
</dbReference>
<sequence length="84" mass="9429">MPKSRIGRIVRSPFMKFLYYSISFSCFLLLLTLATFESYRSEKGERKGGGTTRASDRGPPPTFIESLVVAWVLGKIYDLSSGDQ</sequence>
<evidence type="ECO:0000313" key="6">
    <source>
        <dbReference type="EMBL" id="PIO74090.1"/>
    </source>
</evidence>
<evidence type="ECO:0000256" key="5">
    <source>
        <dbReference type="SAM" id="Phobius"/>
    </source>
</evidence>
<feature type="transmembrane region" description="Helical" evidence="5">
    <location>
        <begin position="17"/>
        <end position="36"/>
    </location>
</feature>
<evidence type="ECO:0000256" key="4">
    <source>
        <dbReference type="SAM" id="MobiDB-lite"/>
    </source>
</evidence>
<keyword evidence="7" id="KW-1185">Reference proteome</keyword>
<evidence type="ECO:0000256" key="3">
    <source>
        <dbReference type="ARBA" id="ARBA00023303"/>
    </source>
</evidence>
<proteinExistence type="predicted"/>
<organism evidence="6 7">
    <name type="scientific">Teladorsagia circumcincta</name>
    <name type="common">Brown stomach worm</name>
    <name type="synonym">Ostertagia circumcincta</name>
    <dbReference type="NCBI Taxonomy" id="45464"/>
    <lineage>
        <taxon>Eukaryota</taxon>
        <taxon>Metazoa</taxon>
        <taxon>Ecdysozoa</taxon>
        <taxon>Nematoda</taxon>
        <taxon>Chromadorea</taxon>
        <taxon>Rhabditida</taxon>
        <taxon>Rhabditina</taxon>
        <taxon>Rhabditomorpha</taxon>
        <taxon>Strongyloidea</taxon>
        <taxon>Trichostrongylidae</taxon>
        <taxon>Teladorsagia</taxon>
    </lineage>
</organism>
<dbReference type="EMBL" id="KZ345335">
    <property type="protein sequence ID" value="PIO74090.1"/>
    <property type="molecule type" value="Genomic_DNA"/>
</dbReference>
<accession>A0A2G9UX51</accession>
<dbReference type="GO" id="GO:0007338">
    <property type="term" value="P:single fertilization"/>
    <property type="evidence" value="ECO:0007669"/>
    <property type="project" value="TreeGrafter"/>
</dbReference>
<dbReference type="AlphaFoldDB" id="A0A2G9UX51"/>
<evidence type="ECO:0000256" key="1">
    <source>
        <dbReference type="ARBA" id="ARBA00022448"/>
    </source>
</evidence>
<dbReference type="InterPro" id="IPR002153">
    <property type="entry name" value="TRPC_channel"/>
</dbReference>
<dbReference type="GO" id="GO:0051480">
    <property type="term" value="P:regulation of cytosolic calcium ion concentration"/>
    <property type="evidence" value="ECO:0007669"/>
    <property type="project" value="TreeGrafter"/>
</dbReference>
<dbReference type="GO" id="GO:0005886">
    <property type="term" value="C:plasma membrane"/>
    <property type="evidence" value="ECO:0007669"/>
    <property type="project" value="TreeGrafter"/>
</dbReference>
<keyword evidence="5" id="KW-1133">Transmembrane helix</keyword>
<dbReference type="GO" id="GO:0034703">
    <property type="term" value="C:cation channel complex"/>
    <property type="evidence" value="ECO:0007669"/>
    <property type="project" value="TreeGrafter"/>
</dbReference>
<dbReference type="Proteomes" id="UP000230423">
    <property type="component" value="Unassembled WGS sequence"/>
</dbReference>
<keyword evidence="3" id="KW-0407">Ion channel</keyword>
<reference evidence="6 7" key="1">
    <citation type="submission" date="2015-09" db="EMBL/GenBank/DDBJ databases">
        <title>Draft genome of the parasitic nematode Teladorsagia circumcincta isolate WARC Sus (inbred).</title>
        <authorList>
            <person name="Mitreva M."/>
        </authorList>
    </citation>
    <scope>NUCLEOTIDE SEQUENCE [LARGE SCALE GENOMIC DNA]</scope>
    <source>
        <strain evidence="6 7">S</strain>
    </source>
</reference>
<protein>
    <submittedName>
        <fullName evidence="6">Uncharacterized protein</fullName>
    </submittedName>
</protein>
<gene>
    <name evidence="6" type="ORF">TELCIR_03916</name>
</gene>
<dbReference type="GO" id="GO:0015279">
    <property type="term" value="F:store-operated calcium channel activity"/>
    <property type="evidence" value="ECO:0007669"/>
    <property type="project" value="TreeGrafter"/>
</dbReference>
<evidence type="ECO:0000256" key="2">
    <source>
        <dbReference type="ARBA" id="ARBA00023065"/>
    </source>
</evidence>
<keyword evidence="2" id="KW-0406">Ion transport</keyword>
<dbReference type="GO" id="GO:0070679">
    <property type="term" value="F:inositol 1,4,5 trisphosphate binding"/>
    <property type="evidence" value="ECO:0007669"/>
    <property type="project" value="TreeGrafter"/>
</dbReference>
<evidence type="ECO:0000313" key="7">
    <source>
        <dbReference type="Proteomes" id="UP000230423"/>
    </source>
</evidence>
<dbReference type="OrthoDB" id="2373987at2759"/>
<feature type="region of interest" description="Disordered" evidence="4">
    <location>
        <begin position="41"/>
        <end position="61"/>
    </location>
</feature>